<dbReference type="AlphaFoldDB" id="A0A8A1MI25"/>
<dbReference type="Proteomes" id="UP000663671">
    <property type="component" value="Chromosome 3"/>
</dbReference>
<keyword evidence="2" id="KW-0687">Ribonucleoprotein</keyword>
<evidence type="ECO:0000313" key="3">
    <source>
        <dbReference type="Proteomes" id="UP000663671"/>
    </source>
</evidence>
<reference evidence="2" key="1">
    <citation type="submission" date="2021-01" db="EMBL/GenBank/DDBJ databases">
        <title>Chromosome-level genome assembly of a human fungal pathogen reveals clustering of transcriptionally co-regulated genes.</title>
        <authorList>
            <person name="Voorhies M."/>
            <person name="Cohen S."/>
            <person name="Shea T.P."/>
            <person name="Petrus S."/>
            <person name="Munoz J.F."/>
            <person name="Poplawski S."/>
            <person name="Goldman W.E."/>
            <person name="Michael T."/>
            <person name="Cuomo C.A."/>
            <person name="Sil A."/>
            <person name="Beyhan S."/>
        </authorList>
    </citation>
    <scope>NUCLEOTIDE SEQUENCE</scope>
    <source>
        <strain evidence="2">WU24</strain>
    </source>
</reference>
<feature type="signal peptide" evidence="1">
    <location>
        <begin position="1"/>
        <end position="17"/>
    </location>
</feature>
<sequence length="76" mass="8472">MLSRSTGTMTCLLLLRASPLRKLLLSCRNFPVAEELPQLPFPPKIVEFVPDYASLDIPSPSSAKMLQIDETAYVSY</sequence>
<dbReference type="GO" id="GO:1990904">
    <property type="term" value="C:ribonucleoprotein complex"/>
    <property type="evidence" value="ECO:0007669"/>
    <property type="project" value="UniProtKB-KW"/>
</dbReference>
<proteinExistence type="predicted"/>
<keyword evidence="1" id="KW-0732">Signal</keyword>
<name>A0A8A1MI25_AJECA</name>
<dbReference type="EMBL" id="CP069115">
    <property type="protein sequence ID" value="QSS65671.1"/>
    <property type="molecule type" value="Genomic_DNA"/>
</dbReference>
<evidence type="ECO:0000313" key="2">
    <source>
        <dbReference type="EMBL" id="QSS65671.1"/>
    </source>
</evidence>
<protein>
    <submittedName>
        <fullName evidence="2">U4/U6 small nuclear ribonucleoprotein Prp4</fullName>
    </submittedName>
</protein>
<gene>
    <name evidence="2" type="primary">PRP4</name>
    <name evidence="2" type="ORF">I7I51_06519</name>
</gene>
<feature type="chain" id="PRO_5034465167" evidence="1">
    <location>
        <begin position="18"/>
        <end position="76"/>
    </location>
</feature>
<evidence type="ECO:0000256" key="1">
    <source>
        <dbReference type="SAM" id="SignalP"/>
    </source>
</evidence>
<dbReference type="VEuPathDB" id="FungiDB:I7I51_06519"/>
<organism evidence="2 3">
    <name type="scientific">Ajellomyces capsulatus</name>
    <name type="common">Darling's disease fungus</name>
    <name type="synonym">Histoplasma capsulatum</name>
    <dbReference type="NCBI Taxonomy" id="5037"/>
    <lineage>
        <taxon>Eukaryota</taxon>
        <taxon>Fungi</taxon>
        <taxon>Dikarya</taxon>
        <taxon>Ascomycota</taxon>
        <taxon>Pezizomycotina</taxon>
        <taxon>Eurotiomycetes</taxon>
        <taxon>Eurotiomycetidae</taxon>
        <taxon>Onygenales</taxon>
        <taxon>Ajellomycetaceae</taxon>
        <taxon>Histoplasma</taxon>
    </lineage>
</organism>
<accession>A0A8A1MI25</accession>